<evidence type="ECO:0000256" key="4">
    <source>
        <dbReference type="PROSITE-ProRule" id="PRU00703"/>
    </source>
</evidence>
<keyword evidence="3" id="KW-0868">Chloride</keyword>
<protein>
    <submittedName>
        <fullName evidence="7">CBS domain-containing protein</fullName>
    </submittedName>
</protein>
<dbReference type="PROSITE" id="PS51371">
    <property type="entry name" value="CBS"/>
    <property type="match status" value="1"/>
</dbReference>
<dbReference type="GO" id="GO:0005247">
    <property type="term" value="F:voltage-gated chloride channel activity"/>
    <property type="evidence" value="ECO:0007669"/>
    <property type="project" value="TreeGrafter"/>
</dbReference>
<dbReference type="Gene3D" id="1.10.3080.10">
    <property type="entry name" value="Clc chloride channel"/>
    <property type="match status" value="1"/>
</dbReference>
<proteinExistence type="predicted"/>
<evidence type="ECO:0000256" key="1">
    <source>
        <dbReference type="ARBA" id="ARBA00022448"/>
    </source>
</evidence>
<evidence type="ECO:0000313" key="7">
    <source>
        <dbReference type="WBParaSite" id="PSU_v2.g10648.t1"/>
    </source>
</evidence>
<accession>A0A914XRM6</accession>
<dbReference type="GO" id="GO:0005886">
    <property type="term" value="C:plasma membrane"/>
    <property type="evidence" value="ECO:0007669"/>
    <property type="project" value="TreeGrafter"/>
</dbReference>
<dbReference type="PANTHER" id="PTHR45720">
    <property type="entry name" value="CHLORIDE CHANNEL PROTEIN 2"/>
    <property type="match status" value="1"/>
</dbReference>
<dbReference type="WBParaSite" id="PSU_v2.g10648.t1">
    <property type="protein sequence ID" value="PSU_v2.g10648.t1"/>
    <property type="gene ID" value="PSU_v2.g10648"/>
</dbReference>
<dbReference type="SUPFAM" id="SSF54631">
    <property type="entry name" value="CBS-domain pair"/>
    <property type="match status" value="1"/>
</dbReference>
<sequence>MIAVLIANAVSSYLQPSIYDSIIQIKHLPYLPDIPHSSSNFHGICVEQFMTSNVKYLSKTSTFAELENLLSKMPKLKAFPIVEDNKNPVLIGSCNRAKLLQALDKHVGHAARQSEANRRIKEAIADIDRRFKIVDRQRNSISTDALTTDRPTIFINFKTDEENNETPPKIVIAASTPTDNLKTFDSANHRTQSTSAPIPAAIEAQSSTTSRFTVLPVNECKSSIDF</sequence>
<dbReference type="InterPro" id="IPR000644">
    <property type="entry name" value="CBS_dom"/>
</dbReference>
<dbReference type="InterPro" id="IPR050970">
    <property type="entry name" value="Cl_channel_volt-gated"/>
</dbReference>
<keyword evidence="6" id="KW-1185">Reference proteome</keyword>
<dbReference type="PANTHER" id="PTHR45720:SF10">
    <property type="entry name" value="CHLORIDE CHANNEL PROTEIN 2"/>
    <property type="match status" value="1"/>
</dbReference>
<dbReference type="Gene3D" id="3.10.580.10">
    <property type="entry name" value="CBS-domain"/>
    <property type="match status" value="1"/>
</dbReference>
<evidence type="ECO:0000256" key="3">
    <source>
        <dbReference type="ARBA" id="ARBA00023214"/>
    </source>
</evidence>
<dbReference type="InterPro" id="IPR046342">
    <property type="entry name" value="CBS_dom_sf"/>
</dbReference>
<keyword evidence="4" id="KW-0129">CBS domain</keyword>
<reference evidence="7" key="1">
    <citation type="submission" date="2022-11" db="UniProtKB">
        <authorList>
            <consortium name="WormBaseParasite"/>
        </authorList>
    </citation>
    <scope>IDENTIFICATION</scope>
</reference>
<keyword evidence="1" id="KW-0813">Transport</keyword>
<name>A0A914XRM6_9BILA</name>
<organism evidence="6 7">
    <name type="scientific">Panagrolaimus superbus</name>
    <dbReference type="NCBI Taxonomy" id="310955"/>
    <lineage>
        <taxon>Eukaryota</taxon>
        <taxon>Metazoa</taxon>
        <taxon>Ecdysozoa</taxon>
        <taxon>Nematoda</taxon>
        <taxon>Chromadorea</taxon>
        <taxon>Rhabditida</taxon>
        <taxon>Tylenchina</taxon>
        <taxon>Panagrolaimomorpha</taxon>
        <taxon>Panagrolaimoidea</taxon>
        <taxon>Panagrolaimidae</taxon>
        <taxon>Panagrolaimus</taxon>
    </lineage>
</organism>
<dbReference type="Proteomes" id="UP000887577">
    <property type="component" value="Unplaced"/>
</dbReference>
<keyword evidence="2" id="KW-0406">Ion transport</keyword>
<evidence type="ECO:0000313" key="6">
    <source>
        <dbReference type="Proteomes" id="UP000887577"/>
    </source>
</evidence>
<evidence type="ECO:0000256" key="2">
    <source>
        <dbReference type="ARBA" id="ARBA00023065"/>
    </source>
</evidence>
<dbReference type="AlphaFoldDB" id="A0A914XRM6"/>
<evidence type="ECO:0000259" key="5">
    <source>
        <dbReference type="PROSITE" id="PS51371"/>
    </source>
</evidence>
<feature type="domain" description="CBS" evidence="5">
    <location>
        <begin position="50"/>
        <end position="111"/>
    </location>
</feature>